<gene>
    <name evidence="3" type="ORF">NOG11_14700</name>
</gene>
<dbReference type="InterPro" id="IPR022385">
    <property type="entry name" value="Rhs_assc_core"/>
</dbReference>
<proteinExistence type="predicted"/>
<dbReference type="Proteomes" id="UP001142610">
    <property type="component" value="Unassembled WGS sequence"/>
</dbReference>
<protein>
    <recommendedName>
        <fullName evidence="2">Teneurin-like YD-shell domain-containing protein</fullName>
    </recommendedName>
</protein>
<keyword evidence="4" id="KW-1185">Reference proteome</keyword>
<dbReference type="EMBL" id="JANIBC010000025">
    <property type="protein sequence ID" value="MCQ8186629.1"/>
    <property type="molecule type" value="Genomic_DNA"/>
</dbReference>
<name>A0A9X2RJ06_9PROT</name>
<keyword evidence="1" id="KW-0677">Repeat</keyword>
<dbReference type="AlphaFoldDB" id="A0A9X2RJ06"/>
<evidence type="ECO:0000259" key="2">
    <source>
        <dbReference type="Pfam" id="PF25023"/>
    </source>
</evidence>
<dbReference type="Pfam" id="PF25023">
    <property type="entry name" value="TEN_YD-shell"/>
    <property type="match status" value="1"/>
</dbReference>
<sequence>MRETTTDWLLYDKFNNTYAFAKKWASERPVFAPGGRLFRVTFVDGTRLDLVYDKRVLCTQNGTSGSNCPEQENVVRLLAVDSNLGYQIKYEYETTHSDFAYDDLRHARLKKVMAINKTVEACRPHIDTCTNLSQAWPSVTFDRSTSGSDTVVTVTNALSQSVVYTYDSSRRLRGVRLPSRSSGFDTSYVYGSDGRVSHVYGDPGSWQYTYADGSTIRTTTITDPDGKAWTVKSRLSDGQVTEERNPLGHRTAYVYNEDGLLQRVTAPENNYVQYDYDDRGNVTSVARYDKAGANPIVTSLSYPACGGSNRRICNKPSWTQDWRGRTDYTYDNTHGGVLTVTAPDGGQGRLVTTTGYERKTASYKDFQGNTKTALVYRQTSQTVSGGARTDIAYQTGSASNLLVTSISASGSDVATAATSFGYDLFGNLIWQDGPVSGTGDRINMSYDALRRPTVTIGPKPTGSGLQYTAAKTWYDSDGRVWATQTGRASGPTSFSSFVPLETQYNIYDSRSRVSRQWVAGSSAFAAIDYRYDQAGRLECSALRMNALTTTGRHACVAYDGVDGKDRVSRREYDAAGRLTKQWTGYGGAGVSLEEFGYHPNGTIRWVQDGNGNRTTYEYDAHDRQTKVRYPTTSVGAKASSTSDYDAYQYAPNSGLLQRQTKRRGDSDDVVYGYDPLGRLKSIDAPGTSGDLSMTYDIRGNLKTASANGRTLTYTYDAFGQLKSEAGPLGTTGFHYDAAGRMTRIDYPGSGGFYVNYDYDAAGQVTRIREKGATTGVGVLARYEYDQLGRRDKLIRGNGVVTDYGFDQASRLTDLDVIVPSSTNYNLHADFQYNAAGQITREELSSAGYAALEQTDHQSFQVDGLNRYTSLNGNTLTYDQRMNLTSDSLGESYGYDELDRLTSVTNGGGETSLSYDPAGRLYQMRRHGWNLRFAYAGEALIQEVSGSGSIYGRYVHGAGVDEPLVYYRGSGTGDRRFLSADERGSIVLVTRSDGSVMRRYRYDDDGNRDTESEDGGLFGYTGQLRIKGTSLWHYKARAYSPRLGRFLQTDPIGYGDGLNMYAYV</sequence>
<dbReference type="NCBIfam" id="TIGR03696">
    <property type="entry name" value="Rhs_assc_core"/>
    <property type="match status" value="1"/>
</dbReference>
<dbReference type="RefSeq" id="WP_256620568.1">
    <property type="nucleotide sequence ID" value="NZ_JANIBC010000025.1"/>
</dbReference>
<dbReference type="InterPro" id="IPR056823">
    <property type="entry name" value="TEN-like_YD-shell"/>
</dbReference>
<dbReference type="InterPro" id="IPR031325">
    <property type="entry name" value="RHS_repeat"/>
</dbReference>
<dbReference type="PANTHER" id="PTHR32305">
    <property type="match status" value="1"/>
</dbReference>
<dbReference type="NCBIfam" id="TIGR01643">
    <property type="entry name" value="YD_repeat_2x"/>
    <property type="match status" value="4"/>
</dbReference>
<dbReference type="InterPro" id="IPR006530">
    <property type="entry name" value="YD"/>
</dbReference>
<dbReference type="Pfam" id="PF05593">
    <property type="entry name" value="RHS_repeat"/>
    <property type="match status" value="3"/>
</dbReference>
<comment type="caution">
    <text evidence="3">The sequence shown here is derived from an EMBL/GenBank/DDBJ whole genome shotgun (WGS) entry which is preliminary data.</text>
</comment>
<accession>A0A9X2RJ06</accession>
<feature type="non-terminal residue" evidence="3">
    <location>
        <position position="1063"/>
    </location>
</feature>
<dbReference type="PANTHER" id="PTHR32305:SF15">
    <property type="entry name" value="PROTEIN RHSA-RELATED"/>
    <property type="match status" value="1"/>
</dbReference>
<reference evidence="3" key="1">
    <citation type="submission" date="2022-07" db="EMBL/GenBank/DDBJ databases">
        <title>Parvularcula maris sp. nov., an algicidal bacterium isolated from seawater.</title>
        <authorList>
            <person name="Li F."/>
        </authorList>
    </citation>
    <scope>NUCLEOTIDE SEQUENCE</scope>
    <source>
        <strain evidence="3">BGMRC 0090</strain>
    </source>
</reference>
<feature type="domain" description="Teneurin-like YD-shell" evidence="2">
    <location>
        <begin position="805"/>
        <end position="1049"/>
    </location>
</feature>
<organism evidence="3 4">
    <name type="scientific">Parvularcula maris</name>
    <dbReference type="NCBI Taxonomy" id="2965077"/>
    <lineage>
        <taxon>Bacteria</taxon>
        <taxon>Pseudomonadati</taxon>
        <taxon>Pseudomonadota</taxon>
        <taxon>Alphaproteobacteria</taxon>
        <taxon>Parvularculales</taxon>
        <taxon>Parvularculaceae</taxon>
        <taxon>Parvularcula</taxon>
    </lineage>
</organism>
<evidence type="ECO:0000313" key="4">
    <source>
        <dbReference type="Proteomes" id="UP001142610"/>
    </source>
</evidence>
<evidence type="ECO:0000313" key="3">
    <source>
        <dbReference type="EMBL" id="MCQ8186629.1"/>
    </source>
</evidence>
<dbReference type="InterPro" id="IPR050708">
    <property type="entry name" value="T6SS_VgrG/RHS"/>
</dbReference>
<evidence type="ECO:0000256" key="1">
    <source>
        <dbReference type="ARBA" id="ARBA00022737"/>
    </source>
</evidence>
<dbReference type="Gene3D" id="2.180.10.10">
    <property type="entry name" value="RHS repeat-associated core"/>
    <property type="match status" value="4"/>
</dbReference>